<dbReference type="Proteomes" id="UP000054144">
    <property type="component" value="Unassembled WGS sequence"/>
</dbReference>
<gene>
    <name evidence="1" type="ORF">FISHEDRAFT_69326</name>
</gene>
<dbReference type="EMBL" id="KN881629">
    <property type="protein sequence ID" value="KIY52858.1"/>
    <property type="molecule type" value="Genomic_DNA"/>
</dbReference>
<protein>
    <submittedName>
        <fullName evidence="1">Uncharacterized protein</fullName>
    </submittedName>
</protein>
<name>A0A0D7APZ4_9AGAR</name>
<accession>A0A0D7APZ4</accession>
<sequence>MPPDLSPEEILDALEVTHEDVSDVMSEAKARDRVDRYLRTMMSPIWAVDHLHRVVLRQPHSVIRVYIAKVPANEKPMQITDIADLVGRLKRDNAPQTAMIVKWLEEHKPAGHANQHVEAVLMGLLYQQPSTLAMFASNEKLPIAVGGRCCFCCYKLGQLLEKGRLNNDDDLRTDMPALILPGTLARTVLYMVGRPHLVFAGNPLLVFAVPLRLLRSSPQAHLLIDLVHLADESTPDQNLRGRFGGTLPGDGKVDLDLKKSREISPSLVQLDFIDSSASQLPPHLGNRNFHSFAVSLLIDSHLVHPLFSA</sequence>
<dbReference type="OrthoDB" id="3065631at2759"/>
<reference evidence="1 2" key="1">
    <citation type="journal article" date="2015" name="Fungal Genet. Biol.">
        <title>Evolution of novel wood decay mechanisms in Agaricales revealed by the genome sequences of Fistulina hepatica and Cylindrobasidium torrendii.</title>
        <authorList>
            <person name="Floudas D."/>
            <person name="Held B.W."/>
            <person name="Riley R."/>
            <person name="Nagy L.G."/>
            <person name="Koehler G."/>
            <person name="Ransdell A.S."/>
            <person name="Younus H."/>
            <person name="Chow J."/>
            <person name="Chiniquy J."/>
            <person name="Lipzen A."/>
            <person name="Tritt A."/>
            <person name="Sun H."/>
            <person name="Haridas S."/>
            <person name="LaButti K."/>
            <person name="Ohm R.A."/>
            <person name="Kues U."/>
            <person name="Blanchette R.A."/>
            <person name="Grigoriev I.V."/>
            <person name="Minto R.E."/>
            <person name="Hibbett D.S."/>
        </authorList>
    </citation>
    <scope>NUCLEOTIDE SEQUENCE [LARGE SCALE GENOMIC DNA]</scope>
    <source>
        <strain evidence="1 2">ATCC 64428</strain>
    </source>
</reference>
<proteinExistence type="predicted"/>
<evidence type="ECO:0000313" key="2">
    <source>
        <dbReference type="Proteomes" id="UP000054144"/>
    </source>
</evidence>
<organism evidence="1 2">
    <name type="scientific">Fistulina hepatica ATCC 64428</name>
    <dbReference type="NCBI Taxonomy" id="1128425"/>
    <lineage>
        <taxon>Eukaryota</taxon>
        <taxon>Fungi</taxon>
        <taxon>Dikarya</taxon>
        <taxon>Basidiomycota</taxon>
        <taxon>Agaricomycotina</taxon>
        <taxon>Agaricomycetes</taxon>
        <taxon>Agaricomycetidae</taxon>
        <taxon>Agaricales</taxon>
        <taxon>Fistulinaceae</taxon>
        <taxon>Fistulina</taxon>
    </lineage>
</organism>
<dbReference type="AlphaFoldDB" id="A0A0D7APZ4"/>
<keyword evidence="2" id="KW-1185">Reference proteome</keyword>
<evidence type="ECO:0000313" key="1">
    <source>
        <dbReference type="EMBL" id="KIY52858.1"/>
    </source>
</evidence>